<sequence length="147" mass="17424">MEDIVSENWMQVFDKMYEKKTIAEKISFLDKTLSSFQTNDCFPHILSEAIEYIEDKKGNTTVSDVLNQLGTRVNSKWLHRNFVKYIGISPKRYISLQRFIYTYGQYEKGKSEGLFDVALLSGYYDYNHFFKDFKRYIGIAPSQYAWE</sequence>
<accession>A0ABR7XV56</accession>
<evidence type="ECO:0000256" key="2">
    <source>
        <dbReference type="ARBA" id="ARBA00023125"/>
    </source>
</evidence>
<protein>
    <submittedName>
        <fullName evidence="5">AraC family transcriptional regulator</fullName>
    </submittedName>
</protein>
<organism evidence="5 6">
    <name type="scientific">Sphingobacterium chuzhouense</name>
    <dbReference type="NCBI Taxonomy" id="1742264"/>
    <lineage>
        <taxon>Bacteria</taxon>
        <taxon>Pseudomonadati</taxon>
        <taxon>Bacteroidota</taxon>
        <taxon>Sphingobacteriia</taxon>
        <taxon>Sphingobacteriales</taxon>
        <taxon>Sphingobacteriaceae</taxon>
        <taxon>Sphingobacterium</taxon>
    </lineage>
</organism>
<dbReference type="InterPro" id="IPR018060">
    <property type="entry name" value="HTH_AraC"/>
</dbReference>
<dbReference type="SUPFAM" id="SSF46689">
    <property type="entry name" value="Homeodomain-like"/>
    <property type="match status" value="1"/>
</dbReference>
<evidence type="ECO:0000313" key="6">
    <source>
        <dbReference type="Proteomes" id="UP000651112"/>
    </source>
</evidence>
<evidence type="ECO:0000256" key="3">
    <source>
        <dbReference type="ARBA" id="ARBA00023163"/>
    </source>
</evidence>
<dbReference type="Proteomes" id="UP000651112">
    <property type="component" value="Unassembled WGS sequence"/>
</dbReference>
<dbReference type="EMBL" id="JACNYL010000003">
    <property type="protein sequence ID" value="MBD1422935.1"/>
    <property type="molecule type" value="Genomic_DNA"/>
</dbReference>
<dbReference type="PROSITE" id="PS01124">
    <property type="entry name" value="HTH_ARAC_FAMILY_2"/>
    <property type="match status" value="1"/>
</dbReference>
<keyword evidence="2" id="KW-0238">DNA-binding</keyword>
<dbReference type="Pfam" id="PF12833">
    <property type="entry name" value="HTH_18"/>
    <property type="match status" value="1"/>
</dbReference>
<comment type="caution">
    <text evidence="5">The sequence shown here is derived from an EMBL/GenBank/DDBJ whole genome shotgun (WGS) entry which is preliminary data.</text>
</comment>
<evidence type="ECO:0000259" key="4">
    <source>
        <dbReference type="PROSITE" id="PS01124"/>
    </source>
</evidence>
<name>A0ABR7XV56_9SPHI</name>
<dbReference type="RefSeq" id="WP_190314615.1">
    <property type="nucleotide sequence ID" value="NZ_JACNYL010000003.1"/>
</dbReference>
<feature type="domain" description="HTH araC/xylS-type" evidence="4">
    <location>
        <begin position="73"/>
        <end position="147"/>
    </location>
</feature>
<dbReference type="SMART" id="SM00342">
    <property type="entry name" value="HTH_ARAC"/>
    <property type="match status" value="1"/>
</dbReference>
<evidence type="ECO:0000256" key="1">
    <source>
        <dbReference type="ARBA" id="ARBA00023015"/>
    </source>
</evidence>
<proteinExistence type="predicted"/>
<gene>
    <name evidence="5" type="ORF">H8B21_15280</name>
</gene>
<keyword evidence="6" id="KW-1185">Reference proteome</keyword>
<dbReference type="PANTHER" id="PTHR46796">
    <property type="entry name" value="HTH-TYPE TRANSCRIPTIONAL ACTIVATOR RHAS-RELATED"/>
    <property type="match status" value="1"/>
</dbReference>
<keyword evidence="3" id="KW-0804">Transcription</keyword>
<reference evidence="5 6" key="1">
    <citation type="submission" date="2020-08" db="EMBL/GenBank/DDBJ databases">
        <title>Sphingobacterium sp. DN00404 isolated from aquaculture water.</title>
        <authorList>
            <person name="Zhang M."/>
        </authorList>
    </citation>
    <scope>NUCLEOTIDE SEQUENCE [LARGE SCALE GENOMIC DNA]</scope>
    <source>
        <strain evidence="5 6">KCTC 42746</strain>
    </source>
</reference>
<dbReference type="Gene3D" id="1.10.10.60">
    <property type="entry name" value="Homeodomain-like"/>
    <property type="match status" value="1"/>
</dbReference>
<evidence type="ECO:0000313" key="5">
    <source>
        <dbReference type="EMBL" id="MBD1422935.1"/>
    </source>
</evidence>
<dbReference type="InterPro" id="IPR050204">
    <property type="entry name" value="AraC_XylS_family_regulators"/>
</dbReference>
<keyword evidence="1" id="KW-0805">Transcription regulation</keyword>
<dbReference type="InterPro" id="IPR009057">
    <property type="entry name" value="Homeodomain-like_sf"/>
</dbReference>